<feature type="domain" description="Glycosyl transferase CAP10" evidence="3">
    <location>
        <begin position="150"/>
        <end position="404"/>
    </location>
</feature>
<name>A0ABN9T465_9DINO</name>
<evidence type="ECO:0000259" key="3">
    <source>
        <dbReference type="SMART" id="SM00672"/>
    </source>
</evidence>
<gene>
    <name evidence="4" type="ORF">PCOR1329_LOCUS35208</name>
</gene>
<keyword evidence="5" id="KW-1185">Reference proteome</keyword>
<proteinExistence type="inferred from homology"/>
<comment type="similarity">
    <text evidence="1">Belongs to the glycosyltransferase 90 family.</text>
</comment>
<dbReference type="SMART" id="SM00672">
    <property type="entry name" value="CAP10"/>
    <property type="match status" value="1"/>
</dbReference>
<keyword evidence="2" id="KW-0808">Transferase</keyword>
<evidence type="ECO:0000313" key="4">
    <source>
        <dbReference type="EMBL" id="CAK0839555.1"/>
    </source>
</evidence>
<accession>A0ABN9T465</accession>
<protein>
    <recommendedName>
        <fullName evidence="3">Glycosyl transferase CAP10 domain-containing protein</fullName>
    </recommendedName>
</protein>
<organism evidence="4 5">
    <name type="scientific">Prorocentrum cordatum</name>
    <dbReference type="NCBI Taxonomy" id="2364126"/>
    <lineage>
        <taxon>Eukaryota</taxon>
        <taxon>Sar</taxon>
        <taxon>Alveolata</taxon>
        <taxon>Dinophyceae</taxon>
        <taxon>Prorocentrales</taxon>
        <taxon>Prorocentraceae</taxon>
        <taxon>Prorocentrum</taxon>
    </lineage>
</organism>
<dbReference type="PANTHER" id="PTHR12203:SF35">
    <property type="entry name" value="PROTEIN O-GLUCOSYLTRANSFERASE 1"/>
    <property type="match status" value="1"/>
</dbReference>
<comment type="caution">
    <text evidence="4">The sequence shown here is derived from an EMBL/GenBank/DDBJ whole genome shotgun (WGS) entry which is preliminary data.</text>
</comment>
<dbReference type="PANTHER" id="PTHR12203">
    <property type="entry name" value="KDEL LYS-ASP-GLU-LEU CONTAINING - RELATED"/>
    <property type="match status" value="1"/>
</dbReference>
<dbReference type="Proteomes" id="UP001189429">
    <property type="component" value="Unassembled WGS sequence"/>
</dbReference>
<dbReference type="InterPro" id="IPR006598">
    <property type="entry name" value="CAP10"/>
</dbReference>
<dbReference type="InterPro" id="IPR051091">
    <property type="entry name" value="O-Glucosyltr/Glycosyltrsf_90"/>
</dbReference>
<dbReference type="Pfam" id="PF05686">
    <property type="entry name" value="Glyco_transf_90"/>
    <property type="match status" value="1"/>
</dbReference>
<dbReference type="EMBL" id="CAUYUJ010014304">
    <property type="protein sequence ID" value="CAK0839555.1"/>
    <property type="molecule type" value="Genomic_DNA"/>
</dbReference>
<evidence type="ECO:0000256" key="1">
    <source>
        <dbReference type="ARBA" id="ARBA00010118"/>
    </source>
</evidence>
<evidence type="ECO:0000313" key="5">
    <source>
        <dbReference type="Proteomes" id="UP001189429"/>
    </source>
</evidence>
<evidence type="ECO:0000256" key="2">
    <source>
        <dbReference type="ARBA" id="ARBA00022679"/>
    </source>
</evidence>
<sequence>MKVAAALLWVSLERGMTLTTRDATETSVSVNASPDEPETYDPEDIEVREWMGADGMAIIEKEIAAGHAALSTSLQAIDRLFGARQSGVSPTPISTICETIGVKTQACGRVGEYLGRLANVDTRVSVKVPKFAAYVPCDVLFATSLRKLCELPANGPSLVYRADICKALASAPHVIGEGHALFKFGDRRDASACFPTFYKTRLMKKRDDNYVLLDLNHGRHWGPMNKVADADIPWASKSATLVWRGVSTGTCDTGAVNSRMMLCNKWYSSTDSRIDVGITAVAQNCNLAGRYMKPAKSMEQLLTTKYHLLVNGNDKPSGLNWVLLSNSVPFMVEPDIESWLLEASLKPWEHYIPIKPDFSDLSEKVDWAVQNDGEAERIAKAGKEYVQQFGTTEEEMAVQAAVLAAYVDRMDIADGGASVKLEGTC</sequence>
<reference evidence="4" key="1">
    <citation type="submission" date="2023-10" db="EMBL/GenBank/DDBJ databases">
        <authorList>
            <person name="Chen Y."/>
            <person name="Shah S."/>
            <person name="Dougan E. K."/>
            <person name="Thang M."/>
            <person name="Chan C."/>
        </authorList>
    </citation>
    <scope>NUCLEOTIDE SEQUENCE [LARGE SCALE GENOMIC DNA]</scope>
</reference>